<protein>
    <submittedName>
        <fullName evidence="1">Uncharacterized protein</fullName>
    </submittedName>
</protein>
<organism evidence="1 2">
    <name type="scientific">Aspergillus cavernicola</name>
    <dbReference type="NCBI Taxonomy" id="176166"/>
    <lineage>
        <taxon>Eukaryota</taxon>
        <taxon>Fungi</taxon>
        <taxon>Dikarya</taxon>
        <taxon>Ascomycota</taxon>
        <taxon>Pezizomycotina</taxon>
        <taxon>Eurotiomycetes</taxon>
        <taxon>Eurotiomycetidae</taxon>
        <taxon>Eurotiales</taxon>
        <taxon>Aspergillaceae</taxon>
        <taxon>Aspergillus</taxon>
        <taxon>Aspergillus subgen. Nidulantes</taxon>
    </lineage>
</organism>
<accession>A0ABR4HWI8</accession>
<dbReference type="EMBL" id="JBFXLS010000080">
    <property type="protein sequence ID" value="KAL2819013.1"/>
    <property type="molecule type" value="Genomic_DNA"/>
</dbReference>
<comment type="caution">
    <text evidence="1">The sequence shown here is derived from an EMBL/GenBank/DDBJ whole genome shotgun (WGS) entry which is preliminary data.</text>
</comment>
<keyword evidence="2" id="KW-1185">Reference proteome</keyword>
<evidence type="ECO:0000313" key="2">
    <source>
        <dbReference type="Proteomes" id="UP001610335"/>
    </source>
</evidence>
<proteinExistence type="predicted"/>
<evidence type="ECO:0000313" key="1">
    <source>
        <dbReference type="EMBL" id="KAL2819013.1"/>
    </source>
</evidence>
<reference evidence="1 2" key="1">
    <citation type="submission" date="2024-07" db="EMBL/GenBank/DDBJ databases">
        <title>Section-level genome sequencing and comparative genomics of Aspergillus sections Usti and Cavernicolus.</title>
        <authorList>
            <consortium name="Lawrence Berkeley National Laboratory"/>
            <person name="Nybo J.L."/>
            <person name="Vesth T.C."/>
            <person name="Theobald S."/>
            <person name="Frisvad J.C."/>
            <person name="Larsen T.O."/>
            <person name="Kjaerboelling I."/>
            <person name="Rothschild-Mancinelli K."/>
            <person name="Lyhne E.K."/>
            <person name="Kogle M.E."/>
            <person name="Barry K."/>
            <person name="Clum A."/>
            <person name="Na H."/>
            <person name="Ledsgaard L."/>
            <person name="Lin J."/>
            <person name="Lipzen A."/>
            <person name="Kuo A."/>
            <person name="Riley R."/>
            <person name="Mondo S."/>
            <person name="LaButti K."/>
            <person name="Haridas S."/>
            <person name="Pangalinan J."/>
            <person name="Salamov A.A."/>
            <person name="Simmons B.A."/>
            <person name="Magnuson J.K."/>
            <person name="Chen J."/>
            <person name="Drula E."/>
            <person name="Henrissat B."/>
            <person name="Wiebenga A."/>
            <person name="Lubbers R.J."/>
            <person name="Gomes A.C."/>
            <person name="Makela M.R."/>
            <person name="Stajich J."/>
            <person name="Grigoriev I.V."/>
            <person name="Mortensen U.H."/>
            <person name="De vries R.P."/>
            <person name="Baker S.E."/>
            <person name="Andersen M.R."/>
        </authorList>
    </citation>
    <scope>NUCLEOTIDE SEQUENCE [LARGE SCALE GENOMIC DNA]</scope>
    <source>
        <strain evidence="1 2">CBS 600.67</strain>
    </source>
</reference>
<dbReference type="Proteomes" id="UP001610335">
    <property type="component" value="Unassembled WGS sequence"/>
</dbReference>
<name>A0ABR4HWI8_9EURO</name>
<gene>
    <name evidence="1" type="ORF">BDW59DRAFT_175000</name>
</gene>
<sequence>MSMHQNYQETTRLTAFKTPPSLVTEPIATSSYTIPRPKLIDELIKRVECFRIIRVNAPPASGKTTLMNLMINSFARKVRDNVGSAGGWAGYLERETGANGHCWLVYPAFLFIDDAQQSYWDGELWAAFFKSIEPAVIPYVVLFTSYCLPNSGSPHLFEEKYVKVPMNFASEQQISLKANKITFGHLWRPVGLLLQKDEARRLVTQYASEVVSSPVALITRDLKSSLFQCSNGHIGVLISLVEDIQSLMRQKIIINRQMACESLFSDPLAFFKAMKGKCFTKGLPESKDLGESAIYHIFTTASDEHVFFVDSFCETDRGDSRRQAVEKTWRNGWLQAEYPETNFGDLSLVFATEIHRWGVKMEGRI</sequence>